<dbReference type="GO" id="GO:0006004">
    <property type="term" value="P:fucose metabolic process"/>
    <property type="evidence" value="ECO:0007669"/>
    <property type="project" value="UniProtKB-KW"/>
</dbReference>
<gene>
    <name evidence="1" type="ORF">BD410DRAFT_814718</name>
</gene>
<dbReference type="VEuPathDB" id="FungiDB:BD410DRAFT_814718"/>
<dbReference type="EMBL" id="ML170172">
    <property type="protein sequence ID" value="TDL23054.1"/>
    <property type="molecule type" value="Genomic_DNA"/>
</dbReference>
<organism evidence="1 2">
    <name type="scientific">Rickenella mellea</name>
    <dbReference type="NCBI Taxonomy" id="50990"/>
    <lineage>
        <taxon>Eukaryota</taxon>
        <taxon>Fungi</taxon>
        <taxon>Dikarya</taxon>
        <taxon>Basidiomycota</taxon>
        <taxon>Agaricomycotina</taxon>
        <taxon>Agaricomycetes</taxon>
        <taxon>Hymenochaetales</taxon>
        <taxon>Rickenellaceae</taxon>
        <taxon>Rickenella</taxon>
    </lineage>
</organism>
<dbReference type="Proteomes" id="UP000294933">
    <property type="component" value="Unassembled WGS sequence"/>
</dbReference>
<evidence type="ECO:0000313" key="1">
    <source>
        <dbReference type="EMBL" id="TDL23054.1"/>
    </source>
</evidence>
<accession>A0A4Y7Q655</accession>
<proteinExistence type="predicted"/>
<protein>
    <submittedName>
        <fullName evidence="1">Uncharacterized protein</fullName>
    </submittedName>
</protein>
<dbReference type="Gene3D" id="3.40.50.11350">
    <property type="match status" value="1"/>
</dbReference>
<dbReference type="CDD" id="cd11296">
    <property type="entry name" value="O-FucT_like"/>
    <property type="match status" value="1"/>
</dbReference>
<reference evidence="1 2" key="1">
    <citation type="submission" date="2018-06" db="EMBL/GenBank/DDBJ databases">
        <title>A transcriptomic atlas of mushroom development highlights an independent origin of complex multicellularity.</title>
        <authorList>
            <consortium name="DOE Joint Genome Institute"/>
            <person name="Krizsan K."/>
            <person name="Almasi E."/>
            <person name="Merenyi Z."/>
            <person name="Sahu N."/>
            <person name="Viragh M."/>
            <person name="Koszo T."/>
            <person name="Mondo S."/>
            <person name="Kiss B."/>
            <person name="Balint B."/>
            <person name="Kues U."/>
            <person name="Barry K."/>
            <person name="Hegedus J.C."/>
            <person name="Henrissat B."/>
            <person name="Johnson J."/>
            <person name="Lipzen A."/>
            <person name="Ohm R."/>
            <person name="Nagy I."/>
            <person name="Pangilinan J."/>
            <person name="Yan J."/>
            <person name="Xiong Y."/>
            <person name="Grigoriev I.V."/>
            <person name="Hibbett D.S."/>
            <person name="Nagy L.G."/>
        </authorList>
    </citation>
    <scope>NUCLEOTIDE SEQUENCE [LARGE SCALE GENOMIC DNA]</scope>
    <source>
        <strain evidence="1 2">SZMC22713</strain>
    </source>
</reference>
<sequence length="372" mass="41922">MQELIFLAHLAYASRRSFVFGPYTWNGDMNKNFTKYNNKLVPSRIPLNAIIAGPAAGGSFGADHPSPRAVNKEYFETVCKTPRLLSGDDVPDAVWSGDGDFIAQRWVDKLKETPDACILLDGPHSQIFPYYVYGAKSLVDTWPWLSKSPILTQWRWSPLVESAAHANSALVLPAKSIPRRAPDLLTDGEYSNMYAPIPGLLAMHVRRGDYEGHCNHVAKWGSTWQGWNTFPEFIDKFEVPPGSGNGTATRAARKVYQARCFPNHEQIVARVSELRKTPEGQGLRSIFVMTNAKTQWATELKKKLMAMGGWDKVVTSRDLRLTWEQKFVGQAIDMLYGQRAQMFIGNGFSSMTANIVMLRQSKKTDPRTNRFW</sequence>
<keyword evidence="2" id="KW-1185">Reference proteome</keyword>
<evidence type="ECO:0000313" key="2">
    <source>
        <dbReference type="Proteomes" id="UP000294933"/>
    </source>
</evidence>
<dbReference type="OrthoDB" id="2559662at2759"/>
<dbReference type="STRING" id="50990.A0A4Y7Q655"/>
<name>A0A4Y7Q655_9AGAM</name>
<dbReference type="AlphaFoldDB" id="A0A4Y7Q655"/>
<dbReference type="GO" id="GO:0016740">
    <property type="term" value="F:transferase activity"/>
    <property type="evidence" value="ECO:0007669"/>
    <property type="project" value="UniProtKB-KW"/>
</dbReference>